<evidence type="ECO:0000313" key="1">
    <source>
        <dbReference type="EMBL" id="GIY29730.1"/>
    </source>
</evidence>
<dbReference type="EMBL" id="BPLR01009120">
    <property type="protein sequence ID" value="GIY29730.1"/>
    <property type="molecule type" value="Genomic_DNA"/>
</dbReference>
<name>A0AAV4S6G4_CAEEX</name>
<comment type="caution">
    <text evidence="1">The sequence shown here is derived from an EMBL/GenBank/DDBJ whole genome shotgun (WGS) entry which is preliminary data.</text>
</comment>
<evidence type="ECO:0000313" key="2">
    <source>
        <dbReference type="Proteomes" id="UP001054945"/>
    </source>
</evidence>
<protein>
    <submittedName>
        <fullName evidence="1">Uncharacterized protein</fullName>
    </submittedName>
</protein>
<reference evidence="1 2" key="1">
    <citation type="submission" date="2021-06" db="EMBL/GenBank/DDBJ databases">
        <title>Caerostris extrusa draft genome.</title>
        <authorList>
            <person name="Kono N."/>
            <person name="Arakawa K."/>
        </authorList>
    </citation>
    <scope>NUCLEOTIDE SEQUENCE [LARGE SCALE GENOMIC DNA]</scope>
</reference>
<sequence>MPNIQHYQKKDVLELHEFSFGMVSCLVAVLTSTSSKENQSLVSTIVPRFSVLTGVCLEVLWRDFFCVDDNAALLIQ</sequence>
<dbReference type="AlphaFoldDB" id="A0AAV4S6G4"/>
<proteinExistence type="predicted"/>
<gene>
    <name evidence="1" type="ORF">CEXT_556681</name>
</gene>
<accession>A0AAV4S6G4</accession>
<keyword evidence="2" id="KW-1185">Reference proteome</keyword>
<organism evidence="1 2">
    <name type="scientific">Caerostris extrusa</name>
    <name type="common">Bark spider</name>
    <name type="synonym">Caerostris bankana</name>
    <dbReference type="NCBI Taxonomy" id="172846"/>
    <lineage>
        <taxon>Eukaryota</taxon>
        <taxon>Metazoa</taxon>
        <taxon>Ecdysozoa</taxon>
        <taxon>Arthropoda</taxon>
        <taxon>Chelicerata</taxon>
        <taxon>Arachnida</taxon>
        <taxon>Araneae</taxon>
        <taxon>Araneomorphae</taxon>
        <taxon>Entelegynae</taxon>
        <taxon>Araneoidea</taxon>
        <taxon>Araneidae</taxon>
        <taxon>Caerostris</taxon>
    </lineage>
</organism>
<dbReference type="Proteomes" id="UP001054945">
    <property type="component" value="Unassembled WGS sequence"/>
</dbReference>